<dbReference type="RefSeq" id="WP_129153219.1">
    <property type="nucleotide sequence ID" value="NZ_JBHSDO010000018.1"/>
</dbReference>
<feature type="transmembrane region" description="Helical" evidence="5">
    <location>
        <begin position="60"/>
        <end position="82"/>
    </location>
</feature>
<name>A0A4Q1HEF5_9BURK</name>
<accession>A0A4Q1HEF5</accession>
<feature type="transmembrane region" description="Helical" evidence="5">
    <location>
        <begin position="149"/>
        <end position="169"/>
    </location>
</feature>
<keyword evidence="4 5" id="KW-0472">Membrane</keyword>
<comment type="caution">
    <text evidence="7">The sequence shown here is derived from an EMBL/GenBank/DDBJ whole genome shotgun (WGS) entry which is preliminary data.</text>
</comment>
<feature type="transmembrane region" description="Helical" evidence="5">
    <location>
        <begin position="330"/>
        <end position="353"/>
    </location>
</feature>
<evidence type="ECO:0000259" key="6">
    <source>
        <dbReference type="Pfam" id="PF04932"/>
    </source>
</evidence>
<dbReference type="EMBL" id="PYAL01000008">
    <property type="protein sequence ID" value="RXN84706.1"/>
    <property type="molecule type" value="Genomic_DNA"/>
</dbReference>
<gene>
    <name evidence="7" type="ORF">C7R54_23760</name>
</gene>
<evidence type="ECO:0000313" key="8">
    <source>
        <dbReference type="Proteomes" id="UP000290849"/>
    </source>
</evidence>
<dbReference type="Proteomes" id="UP000290849">
    <property type="component" value="Unassembled WGS sequence"/>
</dbReference>
<dbReference type="Pfam" id="PF04932">
    <property type="entry name" value="Wzy_C"/>
    <property type="match status" value="1"/>
</dbReference>
<feature type="transmembrane region" description="Helical" evidence="5">
    <location>
        <begin position="227"/>
        <end position="246"/>
    </location>
</feature>
<dbReference type="PANTHER" id="PTHR37422">
    <property type="entry name" value="TEICHURONIC ACID BIOSYNTHESIS PROTEIN TUAE"/>
    <property type="match status" value="1"/>
</dbReference>
<protein>
    <recommendedName>
        <fullName evidence="6">O-antigen ligase-related domain-containing protein</fullName>
    </recommendedName>
</protein>
<keyword evidence="8" id="KW-1185">Reference proteome</keyword>
<reference evidence="7 8" key="1">
    <citation type="journal article" date="2017" name="Int. J. Syst. Evol. Microbiol.">
        <title>Achromobacter aloeverae sp. nov., isolated from the root of Aloe vera (L.) Burm.f.</title>
        <authorList>
            <person name="Kuncharoen N."/>
            <person name="Muramatsu Y."/>
            <person name="Shibata C."/>
            <person name="Kamakura Y."/>
            <person name="Nakagawa Y."/>
            <person name="Tanasupawat S."/>
        </authorList>
    </citation>
    <scope>NUCLEOTIDE SEQUENCE [LARGE SCALE GENOMIC DNA]</scope>
    <source>
        <strain evidence="7 8">AVA-1</strain>
    </source>
</reference>
<evidence type="ECO:0000256" key="3">
    <source>
        <dbReference type="ARBA" id="ARBA00022989"/>
    </source>
</evidence>
<feature type="transmembrane region" description="Helical" evidence="5">
    <location>
        <begin position="115"/>
        <end position="134"/>
    </location>
</feature>
<dbReference type="GO" id="GO:0016020">
    <property type="term" value="C:membrane"/>
    <property type="evidence" value="ECO:0007669"/>
    <property type="project" value="UniProtKB-SubCell"/>
</dbReference>
<dbReference type="PROSITE" id="PS51257">
    <property type="entry name" value="PROKAR_LIPOPROTEIN"/>
    <property type="match status" value="1"/>
</dbReference>
<evidence type="ECO:0000256" key="1">
    <source>
        <dbReference type="ARBA" id="ARBA00004141"/>
    </source>
</evidence>
<dbReference type="OrthoDB" id="8576060at2"/>
<dbReference type="InterPro" id="IPR051533">
    <property type="entry name" value="WaaL-like"/>
</dbReference>
<feature type="domain" description="O-antigen ligase-related" evidence="6">
    <location>
        <begin position="190"/>
        <end position="340"/>
    </location>
</feature>
<evidence type="ECO:0000256" key="5">
    <source>
        <dbReference type="SAM" id="Phobius"/>
    </source>
</evidence>
<evidence type="ECO:0000256" key="4">
    <source>
        <dbReference type="ARBA" id="ARBA00023136"/>
    </source>
</evidence>
<proteinExistence type="predicted"/>
<feature type="transmembrane region" description="Helical" evidence="5">
    <location>
        <begin position="365"/>
        <end position="387"/>
    </location>
</feature>
<dbReference type="InterPro" id="IPR007016">
    <property type="entry name" value="O-antigen_ligase-rel_domated"/>
</dbReference>
<dbReference type="PANTHER" id="PTHR37422:SF17">
    <property type="entry name" value="O-ANTIGEN LIGASE"/>
    <property type="match status" value="1"/>
</dbReference>
<organism evidence="7 8">
    <name type="scientific">Achromobacter aloeverae</name>
    <dbReference type="NCBI Taxonomy" id="1750518"/>
    <lineage>
        <taxon>Bacteria</taxon>
        <taxon>Pseudomonadati</taxon>
        <taxon>Pseudomonadota</taxon>
        <taxon>Betaproteobacteria</taxon>
        <taxon>Burkholderiales</taxon>
        <taxon>Alcaligenaceae</taxon>
        <taxon>Achromobacter</taxon>
    </lineage>
</organism>
<evidence type="ECO:0000313" key="7">
    <source>
        <dbReference type="EMBL" id="RXN84706.1"/>
    </source>
</evidence>
<evidence type="ECO:0000256" key="2">
    <source>
        <dbReference type="ARBA" id="ARBA00022692"/>
    </source>
</evidence>
<keyword evidence="2 5" id="KW-0812">Transmembrane</keyword>
<dbReference type="AlphaFoldDB" id="A0A4Q1HEF5"/>
<comment type="subcellular location">
    <subcellularLocation>
        <location evidence="1">Membrane</location>
        <topology evidence="1">Multi-pass membrane protein</topology>
    </subcellularLocation>
</comment>
<sequence length="423" mass="46463">MPTRHYLICTTTLVLLACATSLVSADAGPVLLYLTAVMALVAMAINLHTRRESFQIGAPIVVALCAPLAVMLAVSAVSGTWAPSEFEKLLRFALGAPLAWLLLRADRRWLRHVQWALLFSAYAGSLMLIVIVTTNELGRMAVADYGGRYNAVAFADLTLFFGFASALTMPWTCSPWPRAEALLKAVACPLAIYAVWLSQTRSSWILLGILALVVLLENTHWRRRAKLGFAAATLALLAAGAAFSWHSPDSRMSAVWSDVQHYEHQDRDTSVGIRMQLWHASWLMFKENPLLGVGPSQFRAELARFEKQGIVTPAVVEGYGEPHNDFLNALAGYGLLGFFSVCALYLLPSAVFLKRLRAPDITVRTAARIGLLFTWGYACFSVTEMMFRNMRSVPIYAITLVILHALASPRPERLTAPVRPAGG</sequence>
<keyword evidence="3 5" id="KW-1133">Transmembrane helix</keyword>
<feature type="transmembrane region" description="Helical" evidence="5">
    <location>
        <begin position="31"/>
        <end position="48"/>
    </location>
</feature>